<feature type="compositionally biased region" description="Polar residues" evidence="1">
    <location>
        <begin position="242"/>
        <end position="258"/>
    </location>
</feature>
<evidence type="ECO:0008006" key="4">
    <source>
        <dbReference type="Google" id="ProtNLM"/>
    </source>
</evidence>
<keyword evidence="3" id="KW-1185">Reference proteome</keyword>
<evidence type="ECO:0000313" key="2">
    <source>
        <dbReference type="EMBL" id="MDQ7905965.1"/>
    </source>
</evidence>
<sequence length="282" mass="30640">MLAALMRDALADCPVGAWLIADPATRREIFGRYLGELAALAVADPATIVDVTVDQCGYALWYDTGEHSAYLERDALLTRTCGRYADRFRLLDTVTRYALTRAGFHTGWLLAGIGVHPLRRRTGIATVLLTRRLRHLDSTGRPLWSIAVSEAHRLLLERHGYTTLQPATFLPDSGPPIWPMRLERRGAERDGSLSVQIDVAGWGGPLTASTPVGRLAAPVGDRQRLDTIAHGRLHLAPPQPARSGSTNRDTTPTTTLGAETSDHPTETHGSQPTPGPQEPGRG</sequence>
<protein>
    <recommendedName>
        <fullName evidence="4">N-acetyltransferase domain-containing protein</fullName>
    </recommendedName>
</protein>
<feature type="region of interest" description="Disordered" evidence="1">
    <location>
        <begin position="231"/>
        <end position="282"/>
    </location>
</feature>
<dbReference type="Proteomes" id="UP001230908">
    <property type="component" value="Unassembled WGS sequence"/>
</dbReference>
<dbReference type="SUPFAM" id="SSF55729">
    <property type="entry name" value="Acyl-CoA N-acyltransferases (Nat)"/>
    <property type="match status" value="1"/>
</dbReference>
<organism evidence="2 3">
    <name type="scientific">Phytohabitans maris</name>
    <dbReference type="NCBI Taxonomy" id="3071409"/>
    <lineage>
        <taxon>Bacteria</taxon>
        <taxon>Bacillati</taxon>
        <taxon>Actinomycetota</taxon>
        <taxon>Actinomycetes</taxon>
        <taxon>Micromonosporales</taxon>
        <taxon>Micromonosporaceae</taxon>
    </lineage>
</organism>
<reference evidence="2 3" key="1">
    <citation type="submission" date="2023-08" db="EMBL/GenBank/DDBJ databases">
        <title>Phytohabitans sansha sp. nov., isolated from marine sediment.</title>
        <authorList>
            <person name="Zhao Y."/>
            <person name="Yi K."/>
        </authorList>
    </citation>
    <scope>NUCLEOTIDE SEQUENCE [LARGE SCALE GENOMIC DNA]</scope>
    <source>
        <strain evidence="2 3">ZYX-F-186</strain>
    </source>
</reference>
<comment type="caution">
    <text evidence="2">The sequence shown here is derived from an EMBL/GenBank/DDBJ whole genome shotgun (WGS) entry which is preliminary data.</text>
</comment>
<dbReference type="Gene3D" id="3.40.630.30">
    <property type="match status" value="1"/>
</dbReference>
<feature type="compositionally biased region" description="Pro residues" evidence="1">
    <location>
        <begin position="273"/>
        <end position="282"/>
    </location>
</feature>
<proteinExistence type="predicted"/>
<evidence type="ECO:0000313" key="3">
    <source>
        <dbReference type="Proteomes" id="UP001230908"/>
    </source>
</evidence>
<name>A0ABU0ZG01_9ACTN</name>
<dbReference type="EMBL" id="JAVHUY010000013">
    <property type="protein sequence ID" value="MDQ7905965.1"/>
    <property type="molecule type" value="Genomic_DNA"/>
</dbReference>
<dbReference type="RefSeq" id="WP_308713233.1">
    <property type="nucleotide sequence ID" value="NZ_JAVHUY010000013.1"/>
</dbReference>
<gene>
    <name evidence="2" type="ORF">RB614_15740</name>
</gene>
<dbReference type="InterPro" id="IPR016181">
    <property type="entry name" value="Acyl_CoA_acyltransferase"/>
</dbReference>
<evidence type="ECO:0000256" key="1">
    <source>
        <dbReference type="SAM" id="MobiDB-lite"/>
    </source>
</evidence>
<accession>A0ABU0ZG01</accession>